<keyword evidence="2" id="KW-1185">Reference proteome</keyword>
<comment type="caution">
    <text evidence="1">The sequence shown here is derived from an EMBL/GenBank/DDBJ whole genome shotgun (WGS) entry which is preliminary data.</text>
</comment>
<evidence type="ECO:0000313" key="1">
    <source>
        <dbReference type="EMBL" id="ENV99025.1"/>
    </source>
</evidence>
<proteinExistence type="predicted"/>
<organism evidence="1 2">
    <name type="scientific">Acinetobacter calcoaceticus DSM 30006 = CIP 81.8</name>
    <dbReference type="NCBI Taxonomy" id="981331"/>
    <lineage>
        <taxon>Bacteria</taxon>
        <taxon>Pseudomonadati</taxon>
        <taxon>Pseudomonadota</taxon>
        <taxon>Gammaproteobacteria</taxon>
        <taxon>Moraxellales</taxon>
        <taxon>Moraxellaceae</taxon>
        <taxon>Acinetobacter</taxon>
        <taxon>Acinetobacter calcoaceticus/baumannii complex</taxon>
    </lineage>
</organism>
<sequence length="307" mass="35490">MWINKKQAAENNSTAVQADVIQNLTIEQGLKPKEVEIYCLGLFESNFPRLRDAAAQQAEQNIEIFAKRLKKEIEENVETILIDKFSDPDVQFLLNDVVTKIARNGDKAHTEILIELIQNRISKTSNDFDNLICNQAVTVIDKLTKAHIELLAFIRIVNNFLPSIDLFSSIDEKKLILILKKIDNGVSFFGEVVNEAFDLSYIQAKYLESSGLLHFDNSPFSYSSTGMLHTKINNSEIVKYKIKEEELDKLIFDISKNYFVFLKTYDEIFKNNFVSLSFIEEKIADSYLKSKGLYKVFEKYRNFEYLE</sequence>
<dbReference type="Proteomes" id="UP000013024">
    <property type="component" value="Unassembled WGS sequence"/>
</dbReference>
<reference evidence="1 2" key="1">
    <citation type="submission" date="2013-02" db="EMBL/GenBank/DDBJ databases">
        <title>The Genome Sequence of Acinetobacter calcoaceticus CIP 81.8.</title>
        <authorList>
            <consortium name="The Broad Institute Genome Sequencing Platform"/>
            <consortium name="The Broad Institute Genome Sequencing Center for Infectious Disease"/>
            <person name="Cerqueira G."/>
            <person name="Feldgarden M."/>
            <person name="Courvalin P."/>
            <person name="Perichon B."/>
            <person name="Grillot-Courvalin C."/>
            <person name="Clermont D."/>
            <person name="Rocha E."/>
            <person name="Yoon E.-J."/>
            <person name="Nemec A."/>
            <person name="Walker B."/>
            <person name="Young S.K."/>
            <person name="Zeng Q."/>
            <person name="Gargeya S."/>
            <person name="Fitzgerald M."/>
            <person name="Haas B."/>
            <person name="Abouelleil A."/>
            <person name="Alvarado L."/>
            <person name="Arachchi H.M."/>
            <person name="Berlin A.M."/>
            <person name="Chapman S.B."/>
            <person name="Dewar J."/>
            <person name="Goldberg J."/>
            <person name="Griggs A."/>
            <person name="Gujja S."/>
            <person name="Hansen M."/>
            <person name="Howarth C."/>
            <person name="Imamovic A."/>
            <person name="Larimer J."/>
            <person name="McCowan C."/>
            <person name="Murphy C."/>
            <person name="Neiman D."/>
            <person name="Pearson M."/>
            <person name="Priest M."/>
            <person name="Roberts A."/>
            <person name="Saif S."/>
            <person name="Shea T."/>
            <person name="Sisk P."/>
            <person name="Sykes S."/>
            <person name="Wortman J."/>
            <person name="Nusbaum C."/>
            <person name="Birren B."/>
        </authorList>
    </citation>
    <scope>NUCLEOTIDE SEQUENCE [LARGE SCALE GENOMIC DNA]</scope>
    <source>
        <strain evidence="1 2">CIP 81.8</strain>
    </source>
</reference>
<dbReference type="EMBL" id="APQI01000004">
    <property type="protein sequence ID" value="ENV99025.1"/>
    <property type="molecule type" value="Genomic_DNA"/>
</dbReference>
<name>A0ABN0K6A2_ACICA</name>
<accession>A0ABN0K6A2</accession>
<evidence type="ECO:0000313" key="2">
    <source>
        <dbReference type="Proteomes" id="UP000013024"/>
    </source>
</evidence>
<dbReference type="NCBIfam" id="NF045477">
    <property type="entry name" value="LPO_1073_dom"/>
    <property type="match status" value="1"/>
</dbReference>
<dbReference type="RefSeq" id="WP_005047293.1">
    <property type="nucleotide sequence ID" value="NZ_KB849780.1"/>
</dbReference>
<gene>
    <name evidence="1" type="ORF">F936_02108</name>
</gene>
<protein>
    <submittedName>
        <fullName evidence="1">Uncharacterized protein</fullName>
    </submittedName>
</protein>
<dbReference type="GeneID" id="92919521"/>
<dbReference type="InterPro" id="IPR053773">
    <property type="entry name" value="Vpar_1526-like"/>
</dbReference>